<reference evidence="3" key="1">
    <citation type="submission" date="2025-08" db="UniProtKB">
        <authorList>
            <consortium name="RefSeq"/>
        </authorList>
    </citation>
    <scope>IDENTIFICATION</scope>
    <source>
        <tissue evidence="3">Muscle</tissue>
    </source>
</reference>
<proteinExistence type="predicted"/>
<organism evidence="2 3">
    <name type="scientific">Hipposideros armiger</name>
    <name type="common">Great Himalayan leaf-nosed bat</name>
    <dbReference type="NCBI Taxonomy" id="186990"/>
    <lineage>
        <taxon>Eukaryota</taxon>
        <taxon>Metazoa</taxon>
        <taxon>Chordata</taxon>
        <taxon>Craniata</taxon>
        <taxon>Vertebrata</taxon>
        <taxon>Euteleostomi</taxon>
        <taxon>Mammalia</taxon>
        <taxon>Eutheria</taxon>
        <taxon>Laurasiatheria</taxon>
        <taxon>Chiroptera</taxon>
        <taxon>Yinpterochiroptera</taxon>
        <taxon>Rhinolophoidea</taxon>
        <taxon>Hipposideridae</taxon>
        <taxon>Hipposideros</taxon>
    </lineage>
</organism>
<keyword evidence="1" id="KW-0732">Signal</keyword>
<dbReference type="GO" id="GO:0051988">
    <property type="term" value="P:regulation of attachment of spindle microtubules to kinetochore"/>
    <property type="evidence" value="ECO:0007669"/>
    <property type="project" value="InterPro"/>
</dbReference>
<feature type="signal peptide" evidence="1">
    <location>
        <begin position="1"/>
        <end position="22"/>
    </location>
</feature>
<protein>
    <submittedName>
        <fullName evidence="3">Sperm-associated antigen 5-like</fullName>
    </submittedName>
</protein>
<evidence type="ECO:0000313" key="2">
    <source>
        <dbReference type="Proteomes" id="UP000694851"/>
    </source>
</evidence>
<dbReference type="GeneID" id="109385172"/>
<accession>A0A8B7RU58</accession>
<name>A0A8B7RU58_HIPAR</name>
<feature type="chain" id="PRO_5034371653" evidence="1">
    <location>
        <begin position="23"/>
        <end position="214"/>
    </location>
</feature>
<dbReference type="PANTHER" id="PTHR15347">
    <property type="entry name" value="SPERM-ASSOCIATED ANTIGEN 5"/>
    <property type="match status" value="1"/>
</dbReference>
<sequence length="214" mass="24258">MQSWVLVSKELVSLLHLSLLHLEEDKTTVSQESRHAETLVSCCFDVLKKLKARLQSLKAEREEAKHREEMALRGKDAAETVLEAFCAHAVQRISQLEQNLASMGRFRGLLKETQTQLVGLHTEQEELAQQTATLTSILQQDWISMQLDYITWTALLSRSRQLTEKLTAKSRQALQERDAAVEEKQQVQTRGGDCLGLVFSSSSSPEGFSNEWCR</sequence>
<dbReference type="InterPro" id="IPR028728">
    <property type="entry name" value="Astrin"/>
</dbReference>
<evidence type="ECO:0000313" key="3">
    <source>
        <dbReference type="RefSeq" id="XP_019502665.1"/>
    </source>
</evidence>
<dbReference type="AlphaFoldDB" id="A0A8B7RU58"/>
<dbReference type="PANTHER" id="PTHR15347:SF1">
    <property type="entry name" value="SPERM-ASSOCIATED ANTIGEN 5"/>
    <property type="match status" value="1"/>
</dbReference>
<dbReference type="OrthoDB" id="5972338at2759"/>
<dbReference type="GO" id="GO:0051301">
    <property type="term" value="P:cell division"/>
    <property type="evidence" value="ECO:0007669"/>
    <property type="project" value="InterPro"/>
</dbReference>
<dbReference type="Proteomes" id="UP000694851">
    <property type="component" value="Unplaced"/>
</dbReference>
<keyword evidence="2" id="KW-1185">Reference proteome</keyword>
<dbReference type="RefSeq" id="XP_019502665.1">
    <property type="nucleotide sequence ID" value="XM_019647120.1"/>
</dbReference>
<evidence type="ECO:0000256" key="1">
    <source>
        <dbReference type="SAM" id="SignalP"/>
    </source>
</evidence>
<dbReference type="KEGG" id="hai:109385172"/>
<gene>
    <name evidence="3" type="primary">LOC109385172</name>
</gene>